<evidence type="ECO:0000256" key="1">
    <source>
        <dbReference type="SAM" id="Phobius"/>
    </source>
</evidence>
<gene>
    <name evidence="2" type="ORF">PSTG_00525</name>
</gene>
<evidence type="ECO:0000313" key="3">
    <source>
        <dbReference type="Proteomes" id="UP000054564"/>
    </source>
</evidence>
<keyword evidence="1" id="KW-1133">Transmembrane helix</keyword>
<name>A0A0L0W562_9BASI</name>
<reference evidence="3" key="1">
    <citation type="submission" date="2014-03" db="EMBL/GenBank/DDBJ databases">
        <title>The Genome Sequence of Puccinia striiformis f. sp. tritici PST-78.</title>
        <authorList>
            <consortium name="The Broad Institute Genome Sequencing Platform"/>
            <person name="Cuomo C."/>
            <person name="Hulbert S."/>
            <person name="Chen X."/>
            <person name="Walker B."/>
            <person name="Young S.K."/>
            <person name="Zeng Q."/>
            <person name="Gargeya S."/>
            <person name="Fitzgerald M."/>
            <person name="Haas B."/>
            <person name="Abouelleil A."/>
            <person name="Alvarado L."/>
            <person name="Arachchi H.M."/>
            <person name="Berlin A.M."/>
            <person name="Chapman S.B."/>
            <person name="Goldberg J."/>
            <person name="Griggs A."/>
            <person name="Gujja S."/>
            <person name="Hansen M."/>
            <person name="Howarth C."/>
            <person name="Imamovic A."/>
            <person name="Larimer J."/>
            <person name="McCowan C."/>
            <person name="Montmayeur A."/>
            <person name="Murphy C."/>
            <person name="Neiman D."/>
            <person name="Pearson M."/>
            <person name="Priest M."/>
            <person name="Roberts A."/>
            <person name="Saif S."/>
            <person name="Shea T."/>
            <person name="Sisk P."/>
            <person name="Sykes S."/>
            <person name="Wortman J."/>
            <person name="Nusbaum C."/>
            <person name="Birren B."/>
        </authorList>
    </citation>
    <scope>NUCLEOTIDE SEQUENCE [LARGE SCALE GENOMIC DNA]</scope>
    <source>
        <strain evidence="3">race PST-78</strain>
    </source>
</reference>
<dbReference type="Proteomes" id="UP000054564">
    <property type="component" value="Unassembled WGS sequence"/>
</dbReference>
<protein>
    <submittedName>
        <fullName evidence="2">Uncharacterized protein</fullName>
    </submittedName>
</protein>
<proteinExistence type="predicted"/>
<dbReference type="EMBL" id="AJIL01000003">
    <property type="protein sequence ID" value="KNF06651.1"/>
    <property type="molecule type" value="Genomic_DNA"/>
</dbReference>
<evidence type="ECO:0000313" key="2">
    <source>
        <dbReference type="EMBL" id="KNF06651.1"/>
    </source>
</evidence>
<dbReference type="AlphaFoldDB" id="A0A0L0W562"/>
<organism evidence="2 3">
    <name type="scientific">Puccinia striiformis f. sp. tritici PST-78</name>
    <dbReference type="NCBI Taxonomy" id="1165861"/>
    <lineage>
        <taxon>Eukaryota</taxon>
        <taxon>Fungi</taxon>
        <taxon>Dikarya</taxon>
        <taxon>Basidiomycota</taxon>
        <taxon>Pucciniomycotina</taxon>
        <taxon>Pucciniomycetes</taxon>
        <taxon>Pucciniales</taxon>
        <taxon>Pucciniaceae</taxon>
        <taxon>Puccinia</taxon>
    </lineage>
</organism>
<keyword evidence="1" id="KW-0472">Membrane</keyword>
<comment type="caution">
    <text evidence="2">The sequence shown here is derived from an EMBL/GenBank/DDBJ whole genome shotgun (WGS) entry which is preliminary data.</text>
</comment>
<feature type="transmembrane region" description="Helical" evidence="1">
    <location>
        <begin position="285"/>
        <end position="307"/>
    </location>
</feature>
<sequence length="332" mass="36738">MGHSAPEVPQAIGYKVNQYSHLIYNTFQPSPSSIKFRTNSKSFQAPNSSAVALHLFNEFDQSDCAQYWNEDPMTSKAPIFLSFPCSQQSSASSFVALNGIPSLSSYSSIAPDITSQFGLENNLTNNINDDRKTATSAPSFKNLPIMFSNVLSTLVPEFIQAISTFLNYTPSHGVLDQALSFSSQNNSIDSLVPILGDYLFLLALSNEAGCSLAWNRSGIGPDLVFPSEDHLRNEDKLPSFHWNPRGSIPEEALQSKSKSSHICAHCWVATSVCQNSTFCHSCEHWHWPLVSLFLFCLALSTTFWYSIGWQLSSVQVMVVIESLSWEKIIQAG</sequence>
<keyword evidence="3" id="KW-1185">Reference proteome</keyword>
<accession>A0A0L0W562</accession>
<keyword evidence="1" id="KW-0812">Transmembrane</keyword>